<evidence type="ECO:0000313" key="1">
    <source>
        <dbReference type="EMBL" id="CDZ23420.1"/>
    </source>
</evidence>
<keyword evidence="1" id="KW-0808">Transferase</keyword>
<dbReference type="Pfam" id="PF12897">
    <property type="entry name" value="Asp_aminotransf"/>
    <property type="match status" value="1"/>
</dbReference>
<gene>
    <name evidence="1" type="ORF">CCDG5_0277</name>
</gene>
<dbReference type="KEGG" id="ccel:CCDG5_0277"/>
<reference evidence="2" key="1">
    <citation type="submission" date="2014-07" db="EMBL/GenBank/DDBJ databases">
        <authorList>
            <person name="Wibberg D."/>
        </authorList>
    </citation>
    <scope>NUCLEOTIDE SEQUENCE [LARGE SCALE GENOMIC DNA]</scope>
    <source>
        <strain evidence="2">DG5</strain>
    </source>
</reference>
<dbReference type="PANTHER" id="PTHR43799">
    <property type="entry name" value="AMINOTRANSFERASE, PUTATIVE-RELATED"/>
    <property type="match status" value="1"/>
</dbReference>
<accession>A0A078KQL6</accession>
<dbReference type="InterPro" id="IPR024551">
    <property type="entry name" value="AspAT_Ic"/>
</dbReference>
<protein>
    <submittedName>
        <fullName evidence="1">Putative aminotransferase MSMEG_6286/MSMEI_6121</fullName>
    </submittedName>
</protein>
<dbReference type="SUPFAM" id="SSF53383">
    <property type="entry name" value="PLP-dependent transferases"/>
    <property type="match status" value="1"/>
</dbReference>
<dbReference type="InterPro" id="IPR015421">
    <property type="entry name" value="PyrdxlP-dep_Trfase_major"/>
</dbReference>
<dbReference type="PATRIC" id="fig|29343.3.peg.287"/>
<name>A0A078KQL6_9FIRM</name>
<dbReference type="InterPro" id="IPR015424">
    <property type="entry name" value="PyrdxlP-dep_Trfase"/>
</dbReference>
<dbReference type="HOGENOM" id="CLU_635914_0_0_9"/>
<dbReference type="STRING" id="29343.CCDG5_0277"/>
<dbReference type="OrthoDB" id="9802328at2"/>
<keyword evidence="2" id="KW-1185">Reference proteome</keyword>
<sequence>MAEYASLSRKELCEIRDSLLKEYEDVKSKNLKLDMSRGKPGAEQLNLSLEVLDCINSSESCKAEGGVDCRNYGLLDGIPEAKRLFAEMLEVKPSEIIIGGNSSLNMMYDTVARAMTHGILGETPWCKLDKVKFLCPCPGYDRHFAITEHFGIELIPIEMKSDGPDMDAVQFYVENDESVKGIWCVPKYSNPEGITYSDEVVDRFAALNPAAKDFRIFWDNAYCVHHLTDKHDKLKNILEALRANGKENMVYIFGSTSKITFPGSGVAMMAASEENIASIKKQLAFQTIGPDKLNQLRHVRFFKNLKGIEEHMKKHAAIIKPKFDAVINALESELGGTGLAEWTNPRGGYFISVNTLDGCAKRTVELCKEAGVKLTPAGATYPYGIDPRDRNIRIAPTYPPLDELKVAAKLFCLCVKIAGIEKLLSAKKVTIGAQPVRV</sequence>
<dbReference type="PANTHER" id="PTHR43799:SF1">
    <property type="entry name" value="ASPARTATE AMINOTRANSFERASE"/>
    <property type="match status" value="1"/>
</dbReference>
<keyword evidence="1" id="KW-0032">Aminotransferase</keyword>
<dbReference type="CDD" id="cd00609">
    <property type="entry name" value="AAT_like"/>
    <property type="match status" value="1"/>
</dbReference>
<proteinExistence type="predicted"/>
<dbReference type="Proteomes" id="UP000032431">
    <property type="component" value="Chromosome I"/>
</dbReference>
<dbReference type="Gene3D" id="3.90.1150.10">
    <property type="entry name" value="Aspartate Aminotransferase, domain 1"/>
    <property type="match status" value="1"/>
</dbReference>
<dbReference type="AlphaFoldDB" id="A0A078KQL6"/>
<organism evidence="1 2">
    <name type="scientific">[Clostridium] cellulosi</name>
    <dbReference type="NCBI Taxonomy" id="29343"/>
    <lineage>
        <taxon>Bacteria</taxon>
        <taxon>Bacillati</taxon>
        <taxon>Bacillota</taxon>
        <taxon>Clostridia</taxon>
        <taxon>Eubacteriales</taxon>
        <taxon>Oscillospiraceae</taxon>
        <taxon>Oscillospiraceae incertae sedis</taxon>
    </lineage>
</organism>
<dbReference type="EMBL" id="LM995447">
    <property type="protein sequence ID" value="CDZ23420.1"/>
    <property type="molecule type" value="Genomic_DNA"/>
</dbReference>
<dbReference type="Gene3D" id="3.40.640.10">
    <property type="entry name" value="Type I PLP-dependent aspartate aminotransferase-like (Major domain)"/>
    <property type="match status" value="1"/>
</dbReference>
<evidence type="ECO:0000313" key="2">
    <source>
        <dbReference type="Proteomes" id="UP000032431"/>
    </source>
</evidence>
<dbReference type="InterPro" id="IPR015422">
    <property type="entry name" value="PyrdxlP-dep_Trfase_small"/>
</dbReference>
<dbReference type="GO" id="GO:0004069">
    <property type="term" value="F:L-aspartate:2-oxoglutarate aminotransferase activity"/>
    <property type="evidence" value="ECO:0007669"/>
    <property type="project" value="InterPro"/>
</dbReference>